<keyword evidence="4" id="KW-1185">Reference proteome</keyword>
<sequence length="335" mass="37224">MLASIEIKEYMFNIMLILFICMSLLIYCSDLASAQSSLSPNGNQQQADDYLDQIFNSREGVNVAIVQRKWLDVPYANLSPNEKLDIYLPNEGKGPFPIIVAIHGGSFIKGDKRDFQIVPMMEALKRGYAVVSINYRLSGEANFPSQINDVKAAIRWIRTNADHYALSPGKIAVWGDSAGGNLAALVGTSGNVKKLEDLSMGNPNQSSRIDAVVDWYGPINFLTLGDQLKQIQQNARKSNSSYIGKTKDEAPELYMAASPETYISPDNPPFFIQHGNADKIIPLEQSVGFATKLENVLGKNKVISEIIERADHLDEKFTTPENINKVLDFLDKYLK</sequence>
<evidence type="ECO:0000313" key="3">
    <source>
        <dbReference type="EMBL" id="CQR74636.1"/>
    </source>
</evidence>
<dbReference type="EC" id="3.1.1.3" evidence="3"/>
<dbReference type="InterPro" id="IPR050300">
    <property type="entry name" value="GDXG_lipolytic_enzyme"/>
</dbReference>
<dbReference type="InterPro" id="IPR029058">
    <property type="entry name" value="AB_hydrolase_fold"/>
</dbReference>
<evidence type="ECO:0000259" key="2">
    <source>
        <dbReference type="Pfam" id="PF20434"/>
    </source>
</evidence>
<protein>
    <submittedName>
        <fullName evidence="3">Lipase</fullName>
        <ecNumber evidence="3">3.1.1.3</ecNumber>
    </submittedName>
</protein>
<dbReference type="InterPro" id="IPR049492">
    <property type="entry name" value="BD-FAE-like_dom"/>
</dbReference>
<dbReference type="Proteomes" id="UP000049855">
    <property type="component" value="Unassembled WGS sequence"/>
</dbReference>
<reference evidence="4" key="1">
    <citation type="submission" date="2015-03" db="EMBL/GenBank/DDBJ databases">
        <authorList>
            <person name="Nijsse Bart"/>
        </authorList>
    </citation>
    <scope>NUCLEOTIDE SEQUENCE [LARGE SCALE GENOMIC DNA]</scope>
</reference>
<feature type="domain" description="BD-FAE-like" evidence="2">
    <location>
        <begin position="84"/>
        <end position="293"/>
    </location>
</feature>
<dbReference type="Gene3D" id="3.40.50.1820">
    <property type="entry name" value="alpha/beta hydrolase"/>
    <property type="match status" value="1"/>
</dbReference>
<accession>A0A0U1L4M7</accession>
<dbReference type="RefSeq" id="WP_021170624.1">
    <property type="nucleotide sequence ID" value="NZ_CTRP01000014.1"/>
</dbReference>
<dbReference type="Pfam" id="PF20434">
    <property type="entry name" value="BD-FAE"/>
    <property type="match status" value="1"/>
</dbReference>
<dbReference type="GO" id="GO:0004806">
    <property type="term" value="F:triacylglycerol lipase activity"/>
    <property type="evidence" value="ECO:0007669"/>
    <property type="project" value="UniProtKB-EC"/>
</dbReference>
<dbReference type="PANTHER" id="PTHR48081:SF13">
    <property type="entry name" value="ALPHA_BETA HYDROLASE"/>
    <property type="match status" value="1"/>
</dbReference>
<gene>
    <name evidence="3" type="ORF">SpAn4DRAFT_1098</name>
</gene>
<organism evidence="3 4">
    <name type="scientific">Sporomusa ovata</name>
    <dbReference type="NCBI Taxonomy" id="2378"/>
    <lineage>
        <taxon>Bacteria</taxon>
        <taxon>Bacillati</taxon>
        <taxon>Bacillota</taxon>
        <taxon>Negativicutes</taxon>
        <taxon>Selenomonadales</taxon>
        <taxon>Sporomusaceae</taxon>
        <taxon>Sporomusa</taxon>
    </lineage>
</organism>
<name>A0A0U1L4M7_9FIRM</name>
<proteinExistence type="predicted"/>
<dbReference type="EMBL" id="CTRP01000014">
    <property type="protein sequence ID" value="CQR74636.1"/>
    <property type="molecule type" value="Genomic_DNA"/>
</dbReference>
<dbReference type="PANTHER" id="PTHR48081">
    <property type="entry name" value="AB HYDROLASE SUPERFAMILY PROTEIN C4A8.06C"/>
    <property type="match status" value="1"/>
</dbReference>
<dbReference type="AlphaFoldDB" id="A0A0U1L4M7"/>
<evidence type="ECO:0000256" key="1">
    <source>
        <dbReference type="ARBA" id="ARBA00022801"/>
    </source>
</evidence>
<evidence type="ECO:0000313" key="4">
    <source>
        <dbReference type="Proteomes" id="UP000049855"/>
    </source>
</evidence>
<keyword evidence="1 3" id="KW-0378">Hydrolase</keyword>
<dbReference type="SUPFAM" id="SSF53474">
    <property type="entry name" value="alpha/beta-Hydrolases"/>
    <property type="match status" value="1"/>
</dbReference>